<dbReference type="PRINTS" id="PR00938">
    <property type="entry name" value="BRACHYURY"/>
</dbReference>
<dbReference type="PANTHER" id="PTHR11267">
    <property type="entry name" value="T-BOX PROTEIN-RELATED"/>
    <property type="match status" value="1"/>
</dbReference>
<dbReference type="InterPro" id="IPR018186">
    <property type="entry name" value="TF_T-box_CS"/>
</dbReference>
<dbReference type="SMART" id="SM00425">
    <property type="entry name" value="TBOX"/>
    <property type="match status" value="1"/>
</dbReference>
<dbReference type="PANTHER" id="PTHR11267:SF204">
    <property type="entry name" value="SPADETAIL"/>
    <property type="match status" value="1"/>
</dbReference>
<comment type="caution">
    <text evidence="9">The sequence shown here is derived from an EMBL/GenBank/DDBJ whole genome shotgun (WGS) entry which is preliminary data.</text>
</comment>
<keyword evidence="3 6" id="KW-0238">DNA-binding</keyword>
<gene>
    <name evidence="9" type="ORF">CVLEPA_LOCUS10529</name>
</gene>
<evidence type="ECO:0000313" key="9">
    <source>
        <dbReference type="EMBL" id="CAK8680256.1"/>
    </source>
</evidence>
<dbReference type="InterPro" id="IPR008967">
    <property type="entry name" value="p53-like_TF_DNA-bd_sf"/>
</dbReference>
<dbReference type="PROSITE" id="PS50252">
    <property type="entry name" value="TBOX_3"/>
    <property type="match status" value="1"/>
</dbReference>
<dbReference type="InterPro" id="IPR001699">
    <property type="entry name" value="TF_T-box"/>
</dbReference>
<feature type="domain" description="T-box" evidence="8">
    <location>
        <begin position="90"/>
        <end position="269"/>
    </location>
</feature>
<protein>
    <recommendedName>
        <fullName evidence="8">T-box domain-containing protein</fullName>
    </recommendedName>
</protein>
<dbReference type="InterPro" id="IPR036960">
    <property type="entry name" value="T-box_sf"/>
</dbReference>
<evidence type="ECO:0000256" key="1">
    <source>
        <dbReference type="ARBA" id="ARBA00004123"/>
    </source>
</evidence>
<keyword evidence="4" id="KW-0804">Transcription</keyword>
<dbReference type="Gene3D" id="2.60.40.820">
    <property type="entry name" value="Transcription factor, T-box"/>
    <property type="match status" value="1"/>
</dbReference>
<dbReference type="SUPFAM" id="SSF49417">
    <property type="entry name" value="p53-like transcription factors"/>
    <property type="match status" value="1"/>
</dbReference>
<evidence type="ECO:0000259" key="8">
    <source>
        <dbReference type="PROSITE" id="PS50252"/>
    </source>
</evidence>
<dbReference type="EMBL" id="CAWYQH010000068">
    <property type="protein sequence ID" value="CAK8680256.1"/>
    <property type="molecule type" value="Genomic_DNA"/>
</dbReference>
<keyword evidence="10" id="KW-1185">Reference proteome</keyword>
<dbReference type="PROSITE" id="PS01283">
    <property type="entry name" value="TBOX_1"/>
    <property type="match status" value="1"/>
</dbReference>
<dbReference type="InterPro" id="IPR046360">
    <property type="entry name" value="T-box_DNA-bd"/>
</dbReference>
<comment type="subcellular location">
    <subcellularLocation>
        <location evidence="1 6">Nucleus</location>
    </subcellularLocation>
</comment>
<evidence type="ECO:0000256" key="6">
    <source>
        <dbReference type="PROSITE-ProRule" id="PRU00201"/>
    </source>
</evidence>
<dbReference type="PRINTS" id="PR00937">
    <property type="entry name" value="TBOX"/>
</dbReference>
<dbReference type="Proteomes" id="UP001642483">
    <property type="component" value="Unassembled WGS sequence"/>
</dbReference>
<feature type="DNA-binding region" description="T-box" evidence="6">
    <location>
        <begin position="95"/>
        <end position="269"/>
    </location>
</feature>
<dbReference type="InterPro" id="IPR002070">
    <property type="entry name" value="TF_Brachyury"/>
</dbReference>
<organism evidence="9 10">
    <name type="scientific">Clavelina lepadiformis</name>
    <name type="common">Light-bulb sea squirt</name>
    <name type="synonym">Ascidia lepadiformis</name>
    <dbReference type="NCBI Taxonomy" id="159417"/>
    <lineage>
        <taxon>Eukaryota</taxon>
        <taxon>Metazoa</taxon>
        <taxon>Chordata</taxon>
        <taxon>Tunicata</taxon>
        <taxon>Ascidiacea</taxon>
        <taxon>Aplousobranchia</taxon>
        <taxon>Clavelinidae</taxon>
        <taxon>Clavelina</taxon>
    </lineage>
</organism>
<evidence type="ECO:0000256" key="7">
    <source>
        <dbReference type="SAM" id="MobiDB-lite"/>
    </source>
</evidence>
<feature type="region of interest" description="Disordered" evidence="7">
    <location>
        <begin position="264"/>
        <end position="285"/>
    </location>
</feature>
<sequence>MSNGLSTSSSSKSIMSVLYGQEQHNVKGSASGHVRPEFNEQQAPACSWNNENAAQSAEVAASSSAQSISYSSPNAQAVVSPLDPCLRVELQDLQLWERFSAAKTEMIVTKPGRRMFPGYRVKFYGMDQKAKYCVLMDIVNVDQHRYKFQNGGWAIAGRGEPQVPQRFYLHPTSPASGQDWMKEIVSFHKLKLTNSCGNSTVGKFLIHSMHRYQPRIHVVRSDDVSTLHLQPRSTFSFPQTVFITVTAYQNQEVTKLKVDNNPFARGFRTNGGKTRNAQSSIPQQKADPVFNTSHQRIVECLPVDRRSKRWQNRCNLLPVESHPQYQVAPNQQLHYSANYPVEATASSYLPSNFQPVSNQTAQSPNEHNCSIFSNESSCPPPFHHPANSAWGNVIASTSHTVNKYNYVNLNPVVSQVGGCNSNDFTSSATYCGQPQTFYNDQVAEPSISRSGTFPSSTFNARCYAQPFQFDRLLNNNHQSVLKNTVYPSVTAAHVRHSVSHTKNSSLRPNGEGYLSNSLSDEIRESNSSTYFDASSAALGHFGNHRANVVANVASGSSSGAICTNAPSSYRELNLFAQSALTNHDEEEIQF</sequence>
<reference evidence="9 10" key="1">
    <citation type="submission" date="2024-02" db="EMBL/GenBank/DDBJ databases">
        <authorList>
            <person name="Daric V."/>
            <person name="Darras S."/>
        </authorList>
    </citation>
    <scope>NUCLEOTIDE SEQUENCE [LARGE SCALE GENOMIC DNA]</scope>
</reference>
<evidence type="ECO:0000256" key="4">
    <source>
        <dbReference type="ARBA" id="ARBA00023163"/>
    </source>
</evidence>
<name>A0ABP0FNJ5_CLALP</name>
<evidence type="ECO:0000256" key="2">
    <source>
        <dbReference type="ARBA" id="ARBA00023015"/>
    </source>
</evidence>
<evidence type="ECO:0000256" key="3">
    <source>
        <dbReference type="ARBA" id="ARBA00023125"/>
    </source>
</evidence>
<evidence type="ECO:0000313" key="10">
    <source>
        <dbReference type="Proteomes" id="UP001642483"/>
    </source>
</evidence>
<feature type="compositionally biased region" description="Polar residues" evidence="7">
    <location>
        <begin position="271"/>
        <end position="283"/>
    </location>
</feature>
<keyword evidence="2" id="KW-0805">Transcription regulation</keyword>
<evidence type="ECO:0000256" key="5">
    <source>
        <dbReference type="ARBA" id="ARBA00023242"/>
    </source>
</evidence>
<keyword evidence="5 6" id="KW-0539">Nucleus</keyword>
<dbReference type="Pfam" id="PF00907">
    <property type="entry name" value="T-box"/>
    <property type="match status" value="1"/>
</dbReference>
<accession>A0ABP0FNJ5</accession>
<proteinExistence type="predicted"/>